<evidence type="ECO:0000256" key="1">
    <source>
        <dbReference type="SAM" id="MobiDB-lite"/>
    </source>
</evidence>
<feature type="compositionally biased region" description="Polar residues" evidence="1">
    <location>
        <begin position="347"/>
        <end position="357"/>
    </location>
</feature>
<organism evidence="3 4">
    <name type="scientific">Littorina saxatilis</name>
    <dbReference type="NCBI Taxonomy" id="31220"/>
    <lineage>
        <taxon>Eukaryota</taxon>
        <taxon>Metazoa</taxon>
        <taxon>Spiralia</taxon>
        <taxon>Lophotrochozoa</taxon>
        <taxon>Mollusca</taxon>
        <taxon>Gastropoda</taxon>
        <taxon>Caenogastropoda</taxon>
        <taxon>Littorinimorpha</taxon>
        <taxon>Littorinoidea</taxon>
        <taxon>Littorinidae</taxon>
        <taxon>Littorina</taxon>
    </lineage>
</organism>
<dbReference type="PANTHER" id="PTHR46704">
    <property type="entry name" value="CXC DOMAIN-CONTAINING PROTEIN-RELATED"/>
    <property type="match status" value="1"/>
</dbReference>
<name>A0AAN9B989_9CAEN</name>
<dbReference type="Proteomes" id="UP001374579">
    <property type="component" value="Unassembled WGS sequence"/>
</dbReference>
<evidence type="ECO:0000256" key="2">
    <source>
        <dbReference type="SAM" id="SignalP"/>
    </source>
</evidence>
<dbReference type="EMBL" id="JBAMIC010000011">
    <property type="protein sequence ID" value="KAK7101142.1"/>
    <property type="molecule type" value="Genomic_DNA"/>
</dbReference>
<evidence type="ECO:0000313" key="3">
    <source>
        <dbReference type="EMBL" id="KAK7101142.1"/>
    </source>
</evidence>
<feature type="chain" id="PRO_5042946946" evidence="2">
    <location>
        <begin position="19"/>
        <end position="494"/>
    </location>
</feature>
<keyword evidence="2" id="KW-0732">Signal</keyword>
<dbReference type="AlphaFoldDB" id="A0AAN9B989"/>
<proteinExistence type="predicted"/>
<sequence>MQASRSRLLLCPLQIGLAVQMHHCFDSKFLIDTLYSLGFCSSYKEVLTYEMNAAVSENNVAFQVDGHFTQYIADNLDHNTATLDGWNTFHGMGMIATVTPIIGKTDRIRRRTDVKPEEIVKRAKVDIQYYNRQACDGLLKLKFEHLENVFVEDVTSKVDLLWKACWLLQPDRPSWSGFMQAIHKGRYPGQSSIIFMPMIDMNPSDTTCIFSTLHFISAQEKRSNTTPVLTFDQPLWWKALGIISSEPDGSDLKAIVLRLGPFHLQMSFLACIGHLMEETGLHEMLSTVYAINAASNMLQGKAVLRAVRGHILVDAALSMLLLSDIFRVPLPLLESDTEKNRDKNTQDEQTGTLSTPYESELNVNQVDALSINKDTAVQLHGVLELEAASMKELRNNLQLQTLAEVFLQDNATLEDILSAGEKALVLLYNGSSREGLDELRYRLFCSKVAVGTTFVQIHTLPPTSAAARFHSMRVYLQVQEWMGLKVAMDPTDYG</sequence>
<protein>
    <submittedName>
        <fullName evidence="3">Uncharacterized protein</fullName>
    </submittedName>
</protein>
<accession>A0AAN9B989</accession>
<evidence type="ECO:0000313" key="4">
    <source>
        <dbReference type="Proteomes" id="UP001374579"/>
    </source>
</evidence>
<comment type="caution">
    <text evidence="3">The sequence shown here is derived from an EMBL/GenBank/DDBJ whole genome shotgun (WGS) entry which is preliminary data.</text>
</comment>
<dbReference type="PANTHER" id="PTHR46704:SF1">
    <property type="entry name" value="TELOMERE LENGTH REGULATION PROTEIN TEL2 HOMOLOG"/>
    <property type="match status" value="1"/>
</dbReference>
<feature type="region of interest" description="Disordered" evidence="1">
    <location>
        <begin position="337"/>
        <end position="357"/>
    </location>
</feature>
<keyword evidence="4" id="KW-1185">Reference proteome</keyword>
<feature type="signal peptide" evidence="2">
    <location>
        <begin position="1"/>
        <end position="18"/>
    </location>
</feature>
<gene>
    <name evidence="3" type="ORF">V1264_023980</name>
</gene>
<feature type="compositionally biased region" description="Basic and acidic residues" evidence="1">
    <location>
        <begin position="337"/>
        <end position="346"/>
    </location>
</feature>
<reference evidence="3 4" key="1">
    <citation type="submission" date="2024-02" db="EMBL/GenBank/DDBJ databases">
        <title>Chromosome-scale genome assembly of the rough periwinkle Littorina saxatilis.</title>
        <authorList>
            <person name="De Jode A."/>
            <person name="Faria R."/>
            <person name="Formenti G."/>
            <person name="Sims Y."/>
            <person name="Smith T.P."/>
            <person name="Tracey A."/>
            <person name="Wood J.M.D."/>
            <person name="Zagrodzka Z.B."/>
            <person name="Johannesson K."/>
            <person name="Butlin R.K."/>
            <person name="Leder E.H."/>
        </authorList>
    </citation>
    <scope>NUCLEOTIDE SEQUENCE [LARGE SCALE GENOMIC DNA]</scope>
    <source>
        <strain evidence="3">Snail1</strain>
        <tissue evidence="3">Muscle</tissue>
    </source>
</reference>